<evidence type="ECO:0000313" key="3">
    <source>
        <dbReference type="Proteomes" id="UP000268829"/>
    </source>
</evidence>
<dbReference type="Pfam" id="PF07833">
    <property type="entry name" value="Cu_amine_oxidN1"/>
    <property type="match status" value="1"/>
</dbReference>
<protein>
    <submittedName>
        <fullName evidence="2">Copper amine oxidase N-terminal domain-containing protein</fullName>
    </submittedName>
</protein>
<feature type="domain" description="Copper amine oxidase-like N-terminal" evidence="1">
    <location>
        <begin position="39"/>
        <end position="91"/>
    </location>
</feature>
<evidence type="ECO:0000313" key="2">
    <source>
        <dbReference type="EMBL" id="RNB57146.1"/>
    </source>
</evidence>
<dbReference type="Proteomes" id="UP000268829">
    <property type="component" value="Unassembled WGS sequence"/>
</dbReference>
<accession>A0A3M8B125</accession>
<dbReference type="RefSeq" id="WP_122904726.1">
    <property type="nucleotide sequence ID" value="NZ_RHHS01000025.1"/>
</dbReference>
<comment type="caution">
    <text evidence="2">The sequence shown here is derived from an EMBL/GenBank/DDBJ whole genome shotgun (WGS) entry which is preliminary data.</text>
</comment>
<sequence length="277" mass="31755">MLPDKSKLVIALSLFLIGFFHFSMNDSSALQQKISIYLNGEEETDWEPQFLNGRVYIPVRLMESLGSKVSWDATKQTVTINADIKMIASIPEEDVYLYALNKENNFYKDLVVSSKGVKKVYEWKTIEKITDLPQLYYVDLNNDQKKELVIVLSEGHGTGFSVQNIHIVNPENFTEYSIENPLDIVKKHVATKIISDSEVEIKIDGKVSSLNLKNSSFPERISEISFENIINYQIFENKIMAIVGVEGAYLQHIGYLKIEYHFKDGTYKMKNISFSQN</sequence>
<organism evidence="2 3">
    <name type="scientific">Brevibacillus gelatini</name>
    <dbReference type="NCBI Taxonomy" id="1655277"/>
    <lineage>
        <taxon>Bacteria</taxon>
        <taxon>Bacillati</taxon>
        <taxon>Bacillota</taxon>
        <taxon>Bacilli</taxon>
        <taxon>Bacillales</taxon>
        <taxon>Paenibacillaceae</taxon>
        <taxon>Brevibacillus</taxon>
    </lineage>
</organism>
<name>A0A3M8B125_9BACL</name>
<keyword evidence="3" id="KW-1185">Reference proteome</keyword>
<evidence type="ECO:0000259" key="1">
    <source>
        <dbReference type="Pfam" id="PF07833"/>
    </source>
</evidence>
<dbReference type="OrthoDB" id="2696313at2"/>
<dbReference type="EMBL" id="RHHS01000025">
    <property type="protein sequence ID" value="RNB57146.1"/>
    <property type="molecule type" value="Genomic_DNA"/>
</dbReference>
<dbReference type="InterPro" id="IPR012854">
    <property type="entry name" value="Cu_amine_oxidase-like_N"/>
</dbReference>
<dbReference type="AlphaFoldDB" id="A0A3M8B125"/>
<reference evidence="2 3" key="1">
    <citation type="submission" date="2018-10" db="EMBL/GenBank/DDBJ databases">
        <title>Phylogenomics of Brevibacillus.</title>
        <authorList>
            <person name="Dunlap C."/>
        </authorList>
    </citation>
    <scope>NUCLEOTIDE SEQUENCE [LARGE SCALE GENOMIC DNA]</scope>
    <source>
        <strain evidence="2 3">DSM 100115</strain>
    </source>
</reference>
<proteinExistence type="predicted"/>
<gene>
    <name evidence="2" type="ORF">EDM57_10545</name>
</gene>